<evidence type="ECO:0000256" key="5">
    <source>
        <dbReference type="ARBA" id="ARBA00022837"/>
    </source>
</evidence>
<dbReference type="PANTHER" id="PTHR46212">
    <property type="entry name" value="PEFLIN"/>
    <property type="match status" value="1"/>
</dbReference>
<gene>
    <name evidence="7" type="ORF">OSTQU699_LOCUS6708</name>
</gene>
<evidence type="ECO:0000259" key="6">
    <source>
        <dbReference type="PROSITE" id="PS50222"/>
    </source>
</evidence>
<dbReference type="GO" id="GO:0048306">
    <property type="term" value="F:calcium-dependent protein binding"/>
    <property type="evidence" value="ECO:0007669"/>
    <property type="project" value="UniProtKB-ARBA"/>
</dbReference>
<dbReference type="PROSITE" id="PS50222">
    <property type="entry name" value="EF_HAND_2"/>
    <property type="match status" value="3"/>
</dbReference>
<organism evidence="7 8">
    <name type="scientific">Ostreobium quekettii</name>
    <dbReference type="NCBI Taxonomy" id="121088"/>
    <lineage>
        <taxon>Eukaryota</taxon>
        <taxon>Viridiplantae</taxon>
        <taxon>Chlorophyta</taxon>
        <taxon>core chlorophytes</taxon>
        <taxon>Ulvophyceae</taxon>
        <taxon>TCBD clade</taxon>
        <taxon>Bryopsidales</taxon>
        <taxon>Ostreobineae</taxon>
        <taxon>Ostreobiaceae</taxon>
        <taxon>Ostreobium</taxon>
    </lineage>
</organism>
<sequence>MPESGVTTGQLKQWFDAVDRDRSGQISAKELQTALDMGQLKFSLATVAHMIRMHDKDGSGSINFQEFEHLTTFLTEMRSSFNYFDSDRGGSLSLDEIHRAITHAGFQLDQPAFTALVGAFDPDRNALLGVQEFIAMTLFLKSCSAIFTAFDPQRSGKVTLDFNQFVYAASNSR</sequence>
<evidence type="ECO:0000256" key="1">
    <source>
        <dbReference type="ARBA" id="ARBA00004496"/>
    </source>
</evidence>
<dbReference type="InterPro" id="IPR018247">
    <property type="entry name" value="EF_Hand_1_Ca_BS"/>
</dbReference>
<keyword evidence="3" id="KW-0479">Metal-binding</keyword>
<proteinExistence type="predicted"/>
<dbReference type="AlphaFoldDB" id="A0A8S1J651"/>
<keyword evidence="5" id="KW-0106">Calcium</keyword>
<dbReference type="Proteomes" id="UP000708148">
    <property type="component" value="Unassembled WGS sequence"/>
</dbReference>
<dbReference type="GO" id="GO:0005737">
    <property type="term" value="C:cytoplasm"/>
    <property type="evidence" value="ECO:0007669"/>
    <property type="project" value="UniProtKB-SubCell"/>
</dbReference>
<dbReference type="InterPro" id="IPR011992">
    <property type="entry name" value="EF-hand-dom_pair"/>
</dbReference>
<dbReference type="GO" id="GO:0005509">
    <property type="term" value="F:calcium ion binding"/>
    <property type="evidence" value="ECO:0007669"/>
    <property type="project" value="InterPro"/>
</dbReference>
<evidence type="ECO:0000313" key="7">
    <source>
        <dbReference type="EMBL" id="CAD7701349.1"/>
    </source>
</evidence>
<dbReference type="InterPro" id="IPR051426">
    <property type="entry name" value="Peflin/Sorcin_CaBP"/>
</dbReference>
<feature type="domain" description="EF-hand" evidence="6">
    <location>
        <begin position="42"/>
        <end position="77"/>
    </location>
</feature>
<dbReference type="OrthoDB" id="186625at2759"/>
<dbReference type="SUPFAM" id="SSF47473">
    <property type="entry name" value="EF-hand"/>
    <property type="match status" value="1"/>
</dbReference>
<evidence type="ECO:0000313" key="8">
    <source>
        <dbReference type="Proteomes" id="UP000708148"/>
    </source>
</evidence>
<dbReference type="Pfam" id="PF13499">
    <property type="entry name" value="EF-hand_7"/>
    <property type="match status" value="2"/>
</dbReference>
<evidence type="ECO:0000256" key="3">
    <source>
        <dbReference type="ARBA" id="ARBA00022723"/>
    </source>
</evidence>
<dbReference type="PROSITE" id="PS00018">
    <property type="entry name" value="EF_HAND_1"/>
    <property type="match status" value="3"/>
</dbReference>
<evidence type="ECO:0000256" key="2">
    <source>
        <dbReference type="ARBA" id="ARBA00022490"/>
    </source>
</evidence>
<keyword evidence="8" id="KW-1185">Reference proteome</keyword>
<keyword evidence="4" id="KW-0677">Repeat</keyword>
<keyword evidence="2" id="KW-0963">Cytoplasm</keyword>
<dbReference type="PANTHER" id="PTHR46212:SF3">
    <property type="entry name" value="GH27120P"/>
    <property type="match status" value="1"/>
</dbReference>
<comment type="caution">
    <text evidence="7">The sequence shown here is derived from an EMBL/GenBank/DDBJ whole genome shotgun (WGS) entry which is preliminary data.</text>
</comment>
<comment type="subcellular location">
    <subcellularLocation>
        <location evidence="1">Cytoplasm</location>
    </subcellularLocation>
</comment>
<dbReference type="SMART" id="SM00054">
    <property type="entry name" value="EFh"/>
    <property type="match status" value="3"/>
</dbReference>
<feature type="domain" description="EF-hand" evidence="6">
    <location>
        <begin position="6"/>
        <end position="41"/>
    </location>
</feature>
<reference evidence="7" key="1">
    <citation type="submission" date="2020-12" db="EMBL/GenBank/DDBJ databases">
        <authorList>
            <person name="Iha C."/>
        </authorList>
    </citation>
    <scope>NUCLEOTIDE SEQUENCE</scope>
</reference>
<accession>A0A8S1J651</accession>
<name>A0A8S1J651_9CHLO</name>
<dbReference type="CDD" id="cd16185">
    <property type="entry name" value="EFh_PEF_ALG-2_like"/>
    <property type="match status" value="1"/>
</dbReference>
<protein>
    <recommendedName>
        <fullName evidence="6">EF-hand domain-containing protein</fullName>
    </recommendedName>
</protein>
<feature type="domain" description="EF-hand" evidence="6">
    <location>
        <begin position="81"/>
        <end position="107"/>
    </location>
</feature>
<dbReference type="InterPro" id="IPR002048">
    <property type="entry name" value="EF_hand_dom"/>
</dbReference>
<evidence type="ECO:0000256" key="4">
    <source>
        <dbReference type="ARBA" id="ARBA00022737"/>
    </source>
</evidence>
<dbReference type="Gene3D" id="1.10.238.10">
    <property type="entry name" value="EF-hand"/>
    <property type="match status" value="1"/>
</dbReference>
<dbReference type="EMBL" id="CAJHUC010001507">
    <property type="protein sequence ID" value="CAD7701349.1"/>
    <property type="molecule type" value="Genomic_DNA"/>
</dbReference>